<reference evidence="2 3" key="1">
    <citation type="submission" date="2014-01" db="EMBL/GenBank/DDBJ databases">
        <title>Plasmidome dynamics in the species complex Clostridium novyi sensu lato converts strains of independent lineages into distinctly different pathogens.</title>
        <authorList>
            <person name="Skarin H."/>
            <person name="Segerman B."/>
        </authorList>
    </citation>
    <scope>NUCLEOTIDE SEQUENCE [LARGE SCALE GENOMIC DNA]</scope>
    <source>
        <strain evidence="2 3">4552</strain>
    </source>
</reference>
<sequence>MKFFNSIKKIVLRRHEDEEDIKNSHKIDNTELGVLTKAVNFTLDNYRKSIDKISKQVTSAEFENDFYNYNLNIKKIEDINIDIKEINEEISKINEKNIELEESIKIISEEILSKEVDLQKMRDEEARLKEKVSSSELDDDEKEELRQDIFNVVEYTKKLEEKIINQKVKVDVSTMDIRANEESISNKNKEIQNKKNEKLCLMTLSYSLDECLKFAEEIKEKTSFIQYCFQGLIDYAKGEYNNALNSFDSYFKREDNPYENYYIRQIYSQLLIENKRYEEAKQYAMEALKDKPEEVEIHKILSKVHEALGENEEQALENSIVSMLQG</sequence>
<evidence type="ECO:0008006" key="4">
    <source>
        <dbReference type="Google" id="ProtNLM"/>
    </source>
</evidence>
<dbReference type="OrthoDB" id="1936976at2"/>
<accession>A0A0A0I2C0</accession>
<gene>
    <name evidence="2" type="ORF">Z968_11015</name>
</gene>
<dbReference type="EMBL" id="JENJ01000060">
    <property type="protein sequence ID" value="KGM94758.1"/>
    <property type="molecule type" value="Genomic_DNA"/>
</dbReference>
<evidence type="ECO:0000256" key="1">
    <source>
        <dbReference type="SAM" id="Coils"/>
    </source>
</evidence>
<protein>
    <recommendedName>
        <fullName evidence="4">Tetratricopeptide repeat protein</fullName>
    </recommendedName>
</protein>
<dbReference type="Gene3D" id="1.25.40.10">
    <property type="entry name" value="Tetratricopeptide repeat domain"/>
    <property type="match status" value="1"/>
</dbReference>
<dbReference type="SUPFAM" id="SSF48452">
    <property type="entry name" value="TPR-like"/>
    <property type="match status" value="1"/>
</dbReference>
<organism evidence="2 3">
    <name type="scientific">Clostridium novyi A str. 4552</name>
    <dbReference type="NCBI Taxonomy" id="1444289"/>
    <lineage>
        <taxon>Bacteria</taxon>
        <taxon>Bacillati</taxon>
        <taxon>Bacillota</taxon>
        <taxon>Clostridia</taxon>
        <taxon>Eubacteriales</taxon>
        <taxon>Clostridiaceae</taxon>
        <taxon>Clostridium</taxon>
    </lineage>
</organism>
<evidence type="ECO:0000313" key="3">
    <source>
        <dbReference type="Proteomes" id="UP000030012"/>
    </source>
</evidence>
<evidence type="ECO:0000313" key="2">
    <source>
        <dbReference type="EMBL" id="KGM94758.1"/>
    </source>
</evidence>
<dbReference type="Proteomes" id="UP000030012">
    <property type="component" value="Unassembled WGS sequence"/>
</dbReference>
<comment type="caution">
    <text evidence="2">The sequence shown here is derived from an EMBL/GenBank/DDBJ whole genome shotgun (WGS) entry which is preliminary data.</text>
</comment>
<feature type="coiled-coil region" evidence="1">
    <location>
        <begin position="76"/>
        <end position="138"/>
    </location>
</feature>
<dbReference type="InterPro" id="IPR011990">
    <property type="entry name" value="TPR-like_helical_dom_sf"/>
</dbReference>
<dbReference type="RefSeq" id="WP_039256053.1">
    <property type="nucleotide sequence ID" value="NZ_JENJ01000060.1"/>
</dbReference>
<dbReference type="AlphaFoldDB" id="A0A0A0I2C0"/>
<keyword evidence="1" id="KW-0175">Coiled coil</keyword>
<proteinExistence type="predicted"/>
<name>A0A0A0I2C0_CLONO</name>